<dbReference type="InterPro" id="IPR000801">
    <property type="entry name" value="Esterase-like"/>
</dbReference>
<comment type="caution">
    <text evidence="2">The sequence shown here is derived from an EMBL/GenBank/DDBJ whole genome shotgun (WGS) entry which is preliminary data.</text>
</comment>
<keyword evidence="1" id="KW-0378">Hydrolase</keyword>
<dbReference type="RefSeq" id="WP_022355919.1">
    <property type="nucleotide sequence ID" value="NZ_CABKSV010000071.1"/>
</dbReference>
<dbReference type="GeneID" id="79877310"/>
<accession>A0A1Y4LSI5</accession>
<reference evidence="1" key="3">
    <citation type="submission" date="2023-01" db="EMBL/GenBank/DDBJ databases">
        <title>Human gut microbiome strain richness.</title>
        <authorList>
            <person name="Chen-Liaw A."/>
        </authorList>
    </citation>
    <scope>NUCLEOTIDE SEQUENCE</scope>
    <source>
        <strain evidence="1">D55st1_G4_D55t1_190419</strain>
    </source>
</reference>
<dbReference type="Proteomes" id="UP001220658">
    <property type="component" value="Unassembled WGS sequence"/>
</dbReference>
<reference evidence="3" key="1">
    <citation type="submission" date="2017-04" db="EMBL/GenBank/DDBJ databases">
        <title>Function of individual gut microbiota members based on whole genome sequencing of pure cultures obtained from chicken caecum.</title>
        <authorList>
            <person name="Medvecky M."/>
            <person name="Cejkova D."/>
            <person name="Polansky O."/>
            <person name="Karasova D."/>
            <person name="Kubasova T."/>
            <person name="Cizek A."/>
            <person name="Rychlik I."/>
        </authorList>
    </citation>
    <scope>NUCLEOTIDE SEQUENCE [LARGE SCALE GENOMIC DNA]</scope>
    <source>
        <strain evidence="3">An178</strain>
    </source>
</reference>
<reference evidence="2" key="2">
    <citation type="journal article" date="2018" name="BMC Genomics">
        <title>Whole genome sequencing and function prediction of 133 gut anaerobes isolated from chicken caecum in pure cultures.</title>
        <authorList>
            <person name="Medvecky M."/>
            <person name="Cejkova D."/>
            <person name="Polansky O."/>
            <person name="Karasova D."/>
            <person name="Kubasova T."/>
            <person name="Cizek A."/>
            <person name="Rychlik I."/>
        </authorList>
    </citation>
    <scope>NUCLEOTIDE SEQUENCE</scope>
    <source>
        <strain evidence="2">An178</strain>
    </source>
</reference>
<organism evidence="2 3">
    <name type="scientific">Faecalitalea cylindroides</name>
    <dbReference type="NCBI Taxonomy" id="39483"/>
    <lineage>
        <taxon>Bacteria</taxon>
        <taxon>Bacillati</taxon>
        <taxon>Bacillota</taxon>
        <taxon>Erysipelotrichia</taxon>
        <taxon>Erysipelotrichales</taxon>
        <taxon>Erysipelotrichaceae</taxon>
        <taxon>Faecalitalea</taxon>
    </lineage>
</organism>
<evidence type="ECO:0000313" key="3">
    <source>
        <dbReference type="Proteomes" id="UP000195447"/>
    </source>
</evidence>
<dbReference type="InterPro" id="IPR050583">
    <property type="entry name" value="Mycobacterial_A85_antigen"/>
</dbReference>
<dbReference type="Pfam" id="PF00756">
    <property type="entry name" value="Esterase"/>
    <property type="match status" value="1"/>
</dbReference>
<keyword evidence="3" id="KW-1185">Reference proteome</keyword>
<dbReference type="SUPFAM" id="SSF53474">
    <property type="entry name" value="alpha/beta-Hydrolases"/>
    <property type="match status" value="1"/>
</dbReference>
<dbReference type="GO" id="GO:0016787">
    <property type="term" value="F:hydrolase activity"/>
    <property type="evidence" value="ECO:0007669"/>
    <property type="project" value="UniProtKB-KW"/>
</dbReference>
<dbReference type="AlphaFoldDB" id="A0A1Y4LSI5"/>
<dbReference type="PANTHER" id="PTHR48098">
    <property type="entry name" value="ENTEROCHELIN ESTERASE-RELATED"/>
    <property type="match status" value="1"/>
</dbReference>
<dbReference type="PANTHER" id="PTHR48098:SF3">
    <property type="entry name" value="IRON(III) ENTEROBACTIN ESTERASE"/>
    <property type="match status" value="1"/>
</dbReference>
<protein>
    <submittedName>
        <fullName evidence="1">Alpha/beta hydrolase-fold protein</fullName>
    </submittedName>
</protein>
<dbReference type="EMBL" id="NFKM01000013">
    <property type="protein sequence ID" value="OUP59614.1"/>
    <property type="molecule type" value="Genomic_DNA"/>
</dbReference>
<dbReference type="InterPro" id="IPR029058">
    <property type="entry name" value="AB_hydrolase_fold"/>
</dbReference>
<sequence>MQIRYFREYSQNLDRFMEFKMYGHAGKMCFVFPCQDGRFFEWEDRHMFEQVEDLIDQGRIQFCTVDSIDKETWSAFGNTAHRMRLQEQWVHYVMDELVPSALYKAGLPADSKCMTMGASMGGTHAANLFFRFPDRFDKVLGISGVYNMEEYYGGYHDENTYLNNPCAYLSMMDPNHPYIQKYNNSQIIFVVGQGSWEDVCKATLGELASIMYEKGINAWVDFWGHDVYHDWPWWELMIKYFLPQMV</sequence>
<proteinExistence type="predicted"/>
<name>A0A1Y4LSI5_9FIRM</name>
<evidence type="ECO:0000313" key="2">
    <source>
        <dbReference type="EMBL" id="OUP59614.1"/>
    </source>
</evidence>
<gene>
    <name evidence="2" type="ORF">B5F14_07270</name>
    <name evidence="1" type="ORF">POG00_02685</name>
</gene>
<dbReference type="Gene3D" id="3.40.50.1820">
    <property type="entry name" value="alpha/beta hydrolase"/>
    <property type="match status" value="1"/>
</dbReference>
<dbReference type="EMBL" id="JAQNCK010000005">
    <property type="protein sequence ID" value="MDC0827613.1"/>
    <property type="molecule type" value="Genomic_DNA"/>
</dbReference>
<evidence type="ECO:0000313" key="1">
    <source>
        <dbReference type="EMBL" id="MDC0827613.1"/>
    </source>
</evidence>
<dbReference type="Proteomes" id="UP000195447">
    <property type="component" value="Unassembled WGS sequence"/>
</dbReference>